<dbReference type="InterPro" id="IPR050554">
    <property type="entry name" value="Met_Synthase/Corrinoid"/>
</dbReference>
<evidence type="ECO:0000256" key="2">
    <source>
        <dbReference type="ARBA" id="ARBA00023285"/>
    </source>
</evidence>
<keyword evidence="2" id="KW-0170">Cobalt</keyword>
<dbReference type="PROSITE" id="PS51332">
    <property type="entry name" value="B12_BINDING"/>
    <property type="match status" value="1"/>
</dbReference>
<evidence type="ECO:0000313" key="5">
    <source>
        <dbReference type="Proteomes" id="UP001500454"/>
    </source>
</evidence>
<dbReference type="InterPro" id="IPR006158">
    <property type="entry name" value="Cobalamin-bd"/>
</dbReference>
<name>A0ABP8IY84_9BACT</name>
<dbReference type="SUPFAM" id="SSF52242">
    <property type="entry name" value="Cobalamin (vitamin B12)-binding domain"/>
    <property type="match status" value="1"/>
</dbReference>
<dbReference type="EMBL" id="BAABHA010000004">
    <property type="protein sequence ID" value="GAA4380031.1"/>
    <property type="molecule type" value="Genomic_DNA"/>
</dbReference>
<proteinExistence type="predicted"/>
<gene>
    <name evidence="4" type="ORF">GCM10023186_17980</name>
</gene>
<dbReference type="Proteomes" id="UP001500454">
    <property type="component" value="Unassembled WGS sequence"/>
</dbReference>
<feature type="domain" description="B12-binding" evidence="3">
    <location>
        <begin position="229"/>
        <end position="360"/>
    </location>
</feature>
<protein>
    <submittedName>
        <fullName evidence="4">B12-binding domain-containing protein</fullName>
    </submittedName>
</protein>
<reference evidence="5" key="1">
    <citation type="journal article" date="2019" name="Int. J. Syst. Evol. Microbiol.">
        <title>The Global Catalogue of Microorganisms (GCM) 10K type strain sequencing project: providing services to taxonomists for standard genome sequencing and annotation.</title>
        <authorList>
            <consortium name="The Broad Institute Genomics Platform"/>
            <consortium name="The Broad Institute Genome Sequencing Center for Infectious Disease"/>
            <person name="Wu L."/>
            <person name="Ma J."/>
        </authorList>
    </citation>
    <scope>NUCLEOTIDE SEQUENCE [LARGE SCALE GENOMIC DNA]</scope>
    <source>
        <strain evidence="5">JCM 17924</strain>
    </source>
</reference>
<dbReference type="PANTHER" id="PTHR45833:SF1">
    <property type="entry name" value="METHIONINE SYNTHASE"/>
    <property type="match status" value="1"/>
</dbReference>
<dbReference type="RefSeq" id="WP_345223409.1">
    <property type="nucleotide sequence ID" value="NZ_BAABHA010000004.1"/>
</dbReference>
<dbReference type="Gene3D" id="1.10.1240.10">
    <property type="entry name" value="Methionine synthase domain"/>
    <property type="match status" value="1"/>
</dbReference>
<keyword evidence="5" id="KW-1185">Reference proteome</keyword>
<accession>A0ABP8IY84</accession>
<keyword evidence="1" id="KW-0479">Metal-binding</keyword>
<comment type="caution">
    <text evidence="4">The sequence shown here is derived from an EMBL/GenBank/DDBJ whole genome shotgun (WGS) entry which is preliminary data.</text>
</comment>
<evidence type="ECO:0000313" key="4">
    <source>
        <dbReference type="EMBL" id="GAA4380031.1"/>
    </source>
</evidence>
<evidence type="ECO:0000259" key="3">
    <source>
        <dbReference type="PROSITE" id="PS51332"/>
    </source>
</evidence>
<sequence length="360" mass="39527">MPYNNSANRERVAHLFYQEANELALAATAHYQQQATSSVDESNVRRQLREHLLPLADAVLMHSPALFETHLLHARQENPGPERDQELTLQLSALRQALLLRLPVAEYVLAAGVLSSGFSQLAEALPEWNGNAAPALPSVNPLQHLVDNYLERLLAADRPGAYNVLLEAAKTGTDVRDLYLQVLQPVQREIGVRWHNGELSVAEEHFCTATTELTMSLLNPYLVSTPRNGRRLVATNVAGDLHAVGLRMVTDFLEHAGWDAYYLGASTPTGSILRTIETRRADLLVLGASLPHHVPLIKELISTYRSTPAVNQAKILVGGQPFNQDPALWRHVGADVWAPDAASAVEVVNRLFGLSEAQPA</sequence>
<dbReference type="InterPro" id="IPR003759">
    <property type="entry name" value="Cbl-bd_cap"/>
</dbReference>
<organism evidence="4 5">
    <name type="scientific">Hymenobacter koreensis</name>
    <dbReference type="NCBI Taxonomy" id="1084523"/>
    <lineage>
        <taxon>Bacteria</taxon>
        <taxon>Pseudomonadati</taxon>
        <taxon>Bacteroidota</taxon>
        <taxon>Cytophagia</taxon>
        <taxon>Cytophagales</taxon>
        <taxon>Hymenobacteraceae</taxon>
        <taxon>Hymenobacter</taxon>
    </lineage>
</organism>
<dbReference type="Pfam" id="PF02310">
    <property type="entry name" value="B12-binding"/>
    <property type="match status" value="1"/>
</dbReference>
<evidence type="ECO:0000256" key="1">
    <source>
        <dbReference type="ARBA" id="ARBA00022723"/>
    </source>
</evidence>
<dbReference type="PANTHER" id="PTHR45833">
    <property type="entry name" value="METHIONINE SYNTHASE"/>
    <property type="match status" value="1"/>
</dbReference>
<dbReference type="InterPro" id="IPR036594">
    <property type="entry name" value="Meth_synthase_dom"/>
</dbReference>
<dbReference type="Pfam" id="PF02607">
    <property type="entry name" value="B12-binding_2"/>
    <property type="match status" value="1"/>
</dbReference>
<dbReference type="InterPro" id="IPR036724">
    <property type="entry name" value="Cobalamin-bd_sf"/>
</dbReference>
<dbReference type="Gene3D" id="3.40.50.280">
    <property type="entry name" value="Cobalamin-binding domain"/>
    <property type="match status" value="1"/>
</dbReference>